<comment type="caution">
    <text evidence="2">The sequence shown here is derived from an EMBL/GenBank/DDBJ whole genome shotgun (WGS) entry which is preliminary data.</text>
</comment>
<dbReference type="Gene3D" id="3.40.50.1820">
    <property type="entry name" value="alpha/beta hydrolase"/>
    <property type="match status" value="1"/>
</dbReference>
<dbReference type="AlphaFoldDB" id="A0A3E1K6N2"/>
<dbReference type="InterPro" id="IPR000801">
    <property type="entry name" value="Esterase-like"/>
</dbReference>
<protein>
    <submittedName>
        <fullName evidence="2">Alpha/beta hydrolase</fullName>
    </submittedName>
</protein>
<feature type="signal peptide" evidence="1">
    <location>
        <begin position="1"/>
        <end position="33"/>
    </location>
</feature>
<dbReference type="GO" id="GO:0016787">
    <property type="term" value="F:hydrolase activity"/>
    <property type="evidence" value="ECO:0007669"/>
    <property type="project" value="UniProtKB-KW"/>
</dbReference>
<dbReference type="Proteomes" id="UP000260351">
    <property type="component" value="Unassembled WGS sequence"/>
</dbReference>
<evidence type="ECO:0000313" key="3">
    <source>
        <dbReference type="Proteomes" id="UP000260351"/>
    </source>
</evidence>
<keyword evidence="2" id="KW-0378">Hydrolase</keyword>
<dbReference type="OrthoDB" id="6381520at2"/>
<evidence type="ECO:0000256" key="1">
    <source>
        <dbReference type="SAM" id="SignalP"/>
    </source>
</evidence>
<accession>A0A3E1K6N2</accession>
<feature type="chain" id="PRO_5017564357" evidence="1">
    <location>
        <begin position="34"/>
        <end position="303"/>
    </location>
</feature>
<organism evidence="2 3">
    <name type="scientific">Wenzhouxiangella sediminis</name>
    <dbReference type="NCBI Taxonomy" id="1792836"/>
    <lineage>
        <taxon>Bacteria</taxon>
        <taxon>Pseudomonadati</taxon>
        <taxon>Pseudomonadota</taxon>
        <taxon>Gammaproteobacteria</taxon>
        <taxon>Chromatiales</taxon>
        <taxon>Wenzhouxiangellaceae</taxon>
        <taxon>Wenzhouxiangella</taxon>
    </lineage>
</organism>
<proteinExistence type="predicted"/>
<keyword evidence="1" id="KW-0732">Signal</keyword>
<evidence type="ECO:0000313" key="2">
    <source>
        <dbReference type="EMBL" id="RFF29672.1"/>
    </source>
</evidence>
<dbReference type="Pfam" id="PF00756">
    <property type="entry name" value="Esterase"/>
    <property type="match status" value="1"/>
</dbReference>
<keyword evidence="3" id="KW-1185">Reference proteome</keyword>
<name>A0A3E1K6N2_9GAMM</name>
<sequence>MRPGPLLSDRWIMNRTVCTVALISLAFCCLALAGPSTDGESTPLARLFGMGPAENFTIRSETLERDFHVYIRLPREYAESECDWPVVYMLDGGILFPMLAPLHLMMEIDDLAPPAVLVGISYGGLGYANGNMRSTDYTAPAPEPDYYGGADAYQRFLSEELIPKINRDYRVDHDRSLVLGQSLGGQFTLYTALTRPDLFGAYLSINPALHRNVEFFIELEPAARQDPTPLLITRASEDREPFRNALDQWLEHWRGREAGSLALSVQGLEDEHHASSAPAAYRQAMAWWAAAGGDTCSGSLGSD</sequence>
<dbReference type="InterPro" id="IPR029058">
    <property type="entry name" value="AB_hydrolase_fold"/>
</dbReference>
<dbReference type="SUPFAM" id="SSF53474">
    <property type="entry name" value="alpha/beta-Hydrolases"/>
    <property type="match status" value="1"/>
</dbReference>
<dbReference type="EMBL" id="QUZK01000042">
    <property type="protein sequence ID" value="RFF29672.1"/>
    <property type="molecule type" value="Genomic_DNA"/>
</dbReference>
<dbReference type="PANTHER" id="PTHR48098">
    <property type="entry name" value="ENTEROCHELIN ESTERASE-RELATED"/>
    <property type="match status" value="1"/>
</dbReference>
<dbReference type="PANTHER" id="PTHR48098:SF6">
    <property type="entry name" value="FERRI-BACILLIBACTIN ESTERASE BESA"/>
    <property type="match status" value="1"/>
</dbReference>
<reference evidence="2 3" key="1">
    <citation type="submission" date="2018-08" db="EMBL/GenBank/DDBJ databases">
        <title>Wenzhouxiangella salilacus sp. nov., a novel bacterium isolated from a saline lake in Xinjiang Province, China.</title>
        <authorList>
            <person name="Han S."/>
        </authorList>
    </citation>
    <scope>NUCLEOTIDE SEQUENCE [LARGE SCALE GENOMIC DNA]</scope>
    <source>
        <strain evidence="2 3">XDB06</strain>
    </source>
</reference>
<dbReference type="InterPro" id="IPR050583">
    <property type="entry name" value="Mycobacterial_A85_antigen"/>
</dbReference>
<gene>
    <name evidence="2" type="ORF">DZC52_11305</name>
</gene>